<reference evidence="1" key="3">
    <citation type="submission" date="2023-12" db="EMBL/GenBank/DDBJ databases">
        <authorList>
            <person name="Sun Q."/>
            <person name="Inoue M."/>
        </authorList>
    </citation>
    <scope>NUCLEOTIDE SEQUENCE</scope>
    <source>
        <strain evidence="1">JCM 10667</strain>
    </source>
</reference>
<dbReference type="RefSeq" id="WP_184882895.1">
    <property type="nucleotide sequence ID" value="NZ_BAAAHD010000020.1"/>
</dbReference>
<sequence length="886" mass="93636">MSAWDDVRKAIDAGDREQTVRVVTALDEPGRREVAKELPGALKAMRPGSRFGFPGWEAQEPLLLAGAGTIGGPAAAAAWLCRRELRLWWAEDGFAGLCAALCAVTAGRPDAWRAEVGRRVAARLRVSGDTWFLWHLSAALTRSAGAPPPESDGFVAGWAAEGGRPGELAGDPFLDPLLPRLFEVDGVGALLAEDATRTDEATWNGRTWIGALVSLARDGRIERELLLDGCVGRFLRGGRPHELRWFVRLHNGLEPTADEAAARVRDYVRLLPVAPSTVADLALRTVRQADDLGALDAALFEEAVGALLFRPERKFLRGALTWLDRTARKRDRVEATVTALTAVFGSEALDLRERAVKIAVKHAARAGEPARAEVRDAAAVLPAELRAAIAEAFGGAAAPAEPEPVPEPPPFVPREWSAPIGSLAELAEEFTVHMRAAQEWRSVERFLAALVEFAYADSAAVREALRGPVADIAPWLAAPKVDRHTRVWIGNGWVQSAVRSLFAPDPGRSLGSRLRSAFQSWDEEPAGTRIPLMERFLLWRMREIGSALGRVPLLLATPTEGGGHVAPDVLLDRLERLAEAGAEPARSDLLQALLRLPRETDPSAAARAKALTSKAGRTAASWLARGGLGDPAVECELGKADPAPGGRRRVVADRLAIRVSSTPDTTADPDIAYLCTLPEGNRTYFPPLRFDGLGGFWPSVLPSHREVTAAHLLPHIAATADYDWGLGPVMHDLAEADGPAGPATAALLALALTSPHDRVGADAVGAFLVLSAQGALPAAETGTALGRLAVLDGVPLPRIVRALTEAADAGAGAGVWATLAAALPHLLPGPGESAAAGAPALLTLATRAAETTGAKGTIPAVADVAARGGSTRLVTEAARLHRTLAT</sequence>
<accession>A0A7W7IC62</accession>
<organism evidence="2 3">
    <name type="scientific">Actinomadura livida</name>
    <dbReference type="NCBI Taxonomy" id="79909"/>
    <lineage>
        <taxon>Bacteria</taxon>
        <taxon>Bacillati</taxon>
        <taxon>Actinomycetota</taxon>
        <taxon>Actinomycetes</taxon>
        <taxon>Streptosporangiales</taxon>
        <taxon>Thermomonosporaceae</taxon>
        <taxon>Actinomadura</taxon>
    </lineage>
</organism>
<keyword evidence="4" id="KW-1185">Reference proteome</keyword>
<dbReference type="AlphaFoldDB" id="A0A7W7IC62"/>
<evidence type="ECO:0000313" key="3">
    <source>
        <dbReference type="Proteomes" id="UP000549343"/>
    </source>
</evidence>
<dbReference type="EMBL" id="BAAAHD010000020">
    <property type="protein sequence ID" value="GAA0558446.1"/>
    <property type="molecule type" value="Genomic_DNA"/>
</dbReference>
<proteinExistence type="predicted"/>
<dbReference type="EMBL" id="JACHMV010000001">
    <property type="protein sequence ID" value="MBB4774301.1"/>
    <property type="molecule type" value="Genomic_DNA"/>
</dbReference>
<gene>
    <name evidence="2" type="ORF">F4557_002719</name>
    <name evidence="1" type="ORF">GCM10009546_20630</name>
</gene>
<evidence type="ECO:0000313" key="4">
    <source>
        <dbReference type="Proteomes" id="UP001501427"/>
    </source>
</evidence>
<name>A0A7W7IC62_9ACTN</name>
<evidence type="ECO:0008006" key="5">
    <source>
        <dbReference type="Google" id="ProtNLM"/>
    </source>
</evidence>
<dbReference type="Proteomes" id="UP001501427">
    <property type="component" value="Unassembled WGS sequence"/>
</dbReference>
<reference evidence="2 3" key="2">
    <citation type="submission" date="2020-08" db="EMBL/GenBank/DDBJ databases">
        <title>Sequencing the genomes of 1000 actinobacteria strains.</title>
        <authorList>
            <person name="Klenk H.-P."/>
        </authorList>
    </citation>
    <scope>NUCLEOTIDE SEQUENCE [LARGE SCALE GENOMIC DNA]</scope>
    <source>
        <strain evidence="2 3">DSM 44772</strain>
    </source>
</reference>
<evidence type="ECO:0000313" key="1">
    <source>
        <dbReference type="EMBL" id="GAA0558446.1"/>
    </source>
</evidence>
<reference evidence="1 4" key="1">
    <citation type="journal article" date="2019" name="Int. J. Syst. Evol. Microbiol.">
        <title>The Global Catalogue of Microorganisms (GCM) 10K type strain sequencing project: providing services to taxonomists for standard genome sequencing and annotation.</title>
        <authorList>
            <consortium name="The Broad Institute Genomics Platform"/>
            <consortium name="The Broad Institute Genome Sequencing Center for Infectious Disease"/>
            <person name="Wu L."/>
            <person name="Ma J."/>
        </authorList>
    </citation>
    <scope>NUCLEOTIDE SEQUENCE [LARGE SCALE GENOMIC DNA]</scope>
    <source>
        <strain evidence="1 4">JCM 10667</strain>
    </source>
</reference>
<comment type="caution">
    <text evidence="2">The sequence shown here is derived from an EMBL/GenBank/DDBJ whole genome shotgun (WGS) entry which is preliminary data.</text>
</comment>
<evidence type="ECO:0000313" key="2">
    <source>
        <dbReference type="EMBL" id="MBB4774301.1"/>
    </source>
</evidence>
<protein>
    <recommendedName>
        <fullName evidence="5">Secreted protein</fullName>
    </recommendedName>
</protein>
<dbReference type="Proteomes" id="UP000549343">
    <property type="component" value="Unassembled WGS sequence"/>
</dbReference>